<evidence type="ECO:0000313" key="3">
    <source>
        <dbReference type="Proteomes" id="UP000693970"/>
    </source>
</evidence>
<comment type="caution">
    <text evidence="2">The sequence shown here is derived from an EMBL/GenBank/DDBJ whole genome shotgun (WGS) entry which is preliminary data.</text>
</comment>
<accession>A0A9K3PQZ2</accession>
<dbReference type="Proteomes" id="UP000693970">
    <property type="component" value="Unassembled WGS sequence"/>
</dbReference>
<evidence type="ECO:0000256" key="1">
    <source>
        <dbReference type="SAM" id="MobiDB-lite"/>
    </source>
</evidence>
<gene>
    <name evidence="2" type="ORF">IV203_001441</name>
</gene>
<sequence length="166" mass="19309">MAYPTEHTNTSKETVLKAGPPFTRKIDLLDLLDEEFLPKDHVKVQRRGSVSILDVMESPELVLRRIAEAKHREVEARKKKSMDLLDFLDRRTYRPKKDGEDQDTKPYGTSILDVMDPPLRYSENSSKEAVDLISLLDEKTRLPRNSRRMSGRHRINLLELLERPSK</sequence>
<protein>
    <submittedName>
        <fullName evidence="2">Uncharacterized protein</fullName>
    </submittedName>
</protein>
<dbReference type="EMBL" id="JAGRRH010000015">
    <property type="protein sequence ID" value="KAG7356755.1"/>
    <property type="molecule type" value="Genomic_DNA"/>
</dbReference>
<organism evidence="2 3">
    <name type="scientific">Nitzschia inconspicua</name>
    <dbReference type="NCBI Taxonomy" id="303405"/>
    <lineage>
        <taxon>Eukaryota</taxon>
        <taxon>Sar</taxon>
        <taxon>Stramenopiles</taxon>
        <taxon>Ochrophyta</taxon>
        <taxon>Bacillariophyta</taxon>
        <taxon>Bacillariophyceae</taxon>
        <taxon>Bacillariophycidae</taxon>
        <taxon>Bacillariales</taxon>
        <taxon>Bacillariaceae</taxon>
        <taxon>Nitzschia</taxon>
    </lineage>
</organism>
<proteinExistence type="predicted"/>
<reference evidence="2" key="1">
    <citation type="journal article" date="2021" name="Sci. Rep.">
        <title>Diploid genomic architecture of Nitzschia inconspicua, an elite biomass production diatom.</title>
        <authorList>
            <person name="Oliver A."/>
            <person name="Podell S."/>
            <person name="Pinowska A."/>
            <person name="Traller J.C."/>
            <person name="Smith S.R."/>
            <person name="McClure R."/>
            <person name="Beliaev A."/>
            <person name="Bohutskyi P."/>
            <person name="Hill E.A."/>
            <person name="Rabines A."/>
            <person name="Zheng H."/>
            <person name="Allen L.Z."/>
            <person name="Kuo A."/>
            <person name="Grigoriev I.V."/>
            <person name="Allen A.E."/>
            <person name="Hazlebeck D."/>
            <person name="Allen E.E."/>
        </authorList>
    </citation>
    <scope>NUCLEOTIDE SEQUENCE</scope>
    <source>
        <strain evidence="2">Hildebrandi</strain>
    </source>
</reference>
<dbReference type="AlphaFoldDB" id="A0A9K3PQZ2"/>
<feature type="compositionally biased region" description="Basic and acidic residues" evidence="1">
    <location>
        <begin position="92"/>
        <end position="104"/>
    </location>
</feature>
<name>A0A9K3PQZ2_9STRA</name>
<reference evidence="2" key="2">
    <citation type="submission" date="2021-04" db="EMBL/GenBank/DDBJ databases">
        <authorList>
            <person name="Podell S."/>
        </authorList>
    </citation>
    <scope>NUCLEOTIDE SEQUENCE</scope>
    <source>
        <strain evidence="2">Hildebrandi</strain>
    </source>
</reference>
<keyword evidence="3" id="KW-1185">Reference proteome</keyword>
<feature type="region of interest" description="Disordered" evidence="1">
    <location>
        <begin position="92"/>
        <end position="118"/>
    </location>
</feature>
<evidence type="ECO:0000313" key="2">
    <source>
        <dbReference type="EMBL" id="KAG7356755.1"/>
    </source>
</evidence>